<dbReference type="SUPFAM" id="SSF54534">
    <property type="entry name" value="FKBP-like"/>
    <property type="match status" value="1"/>
</dbReference>
<dbReference type="GO" id="GO:0032784">
    <property type="term" value="P:regulation of DNA-templated transcription elongation"/>
    <property type="evidence" value="ECO:0007669"/>
    <property type="project" value="InterPro"/>
</dbReference>
<feature type="domain" description="Transcription elongation factor GreA/GreB C-terminal" evidence="4">
    <location>
        <begin position="85"/>
        <end position="156"/>
    </location>
</feature>
<dbReference type="Proteomes" id="UP000177331">
    <property type="component" value="Unassembled WGS sequence"/>
</dbReference>
<dbReference type="EMBL" id="MGFD01000035">
    <property type="protein sequence ID" value="OGL97846.1"/>
    <property type="molecule type" value="Genomic_DNA"/>
</dbReference>
<evidence type="ECO:0008006" key="8">
    <source>
        <dbReference type="Google" id="ProtNLM"/>
    </source>
</evidence>
<sequence>MKGDDGPVYLTKSGLEKLERQLVDLEVQHKQAVKDTQTTGELGDFSENAEYQEAKHRMRNLASRMTIIKEKLKNIIVIEKDIDDTDRIQLGSTVVLNMNDRVLTFEIVGPHEANPVRGRISHLSPLGSHLIGHTAGETISVVTHGDELVYTILEVK</sequence>
<dbReference type="GO" id="GO:0006354">
    <property type="term" value="P:DNA-templated transcription elongation"/>
    <property type="evidence" value="ECO:0007669"/>
    <property type="project" value="TreeGrafter"/>
</dbReference>
<dbReference type="PANTHER" id="PTHR30437">
    <property type="entry name" value="TRANSCRIPTION ELONGATION FACTOR GREA"/>
    <property type="match status" value="1"/>
</dbReference>
<dbReference type="InterPro" id="IPR036953">
    <property type="entry name" value="GreA/GreB_C_sf"/>
</dbReference>
<dbReference type="STRING" id="1802421.A2318_03335"/>
<protein>
    <recommendedName>
        <fullName evidence="8">Transcription elongation factor GreA</fullName>
    </recommendedName>
</protein>
<dbReference type="InterPro" id="IPR001437">
    <property type="entry name" value="Tscrpt_elong_fac_GreA/B_C"/>
</dbReference>
<evidence type="ECO:0000259" key="4">
    <source>
        <dbReference type="Pfam" id="PF01272"/>
    </source>
</evidence>
<dbReference type="InterPro" id="IPR023459">
    <property type="entry name" value="Tscrpt_elong_fac_GreA/B_fam"/>
</dbReference>
<evidence type="ECO:0000256" key="3">
    <source>
        <dbReference type="SAM" id="Coils"/>
    </source>
</evidence>
<dbReference type="PIRSF" id="PIRSF006092">
    <property type="entry name" value="GreA_GreB"/>
    <property type="match status" value="1"/>
</dbReference>
<evidence type="ECO:0000256" key="1">
    <source>
        <dbReference type="ARBA" id="ARBA00023015"/>
    </source>
</evidence>
<dbReference type="GO" id="GO:0003677">
    <property type="term" value="F:DNA binding"/>
    <property type="evidence" value="ECO:0007669"/>
    <property type="project" value="InterPro"/>
</dbReference>
<dbReference type="Gene3D" id="3.10.50.30">
    <property type="entry name" value="Transcription elongation factor, GreA/GreB, C-terminal domain"/>
    <property type="match status" value="1"/>
</dbReference>
<dbReference type="AlphaFoldDB" id="A0A1F7W5C4"/>
<organism evidence="6 7">
    <name type="scientific">Candidatus Uhrbacteria bacterium RIFOXYB2_FULL_45_11</name>
    <dbReference type="NCBI Taxonomy" id="1802421"/>
    <lineage>
        <taxon>Bacteria</taxon>
        <taxon>Candidatus Uhriibacteriota</taxon>
    </lineage>
</organism>
<gene>
    <name evidence="6" type="ORF">A2318_03335</name>
</gene>
<comment type="caution">
    <text evidence="6">The sequence shown here is derived from an EMBL/GenBank/DDBJ whole genome shotgun (WGS) entry which is preliminary data.</text>
</comment>
<reference evidence="6 7" key="1">
    <citation type="journal article" date="2016" name="Nat. Commun.">
        <title>Thousands of microbial genomes shed light on interconnected biogeochemical processes in an aquifer system.</title>
        <authorList>
            <person name="Anantharaman K."/>
            <person name="Brown C.T."/>
            <person name="Hug L.A."/>
            <person name="Sharon I."/>
            <person name="Castelle C.J."/>
            <person name="Probst A.J."/>
            <person name="Thomas B.C."/>
            <person name="Singh A."/>
            <person name="Wilkins M.J."/>
            <person name="Karaoz U."/>
            <person name="Brodie E.L."/>
            <person name="Williams K.H."/>
            <person name="Hubbard S.S."/>
            <person name="Banfield J.F."/>
        </authorList>
    </citation>
    <scope>NUCLEOTIDE SEQUENCE [LARGE SCALE GENOMIC DNA]</scope>
</reference>
<dbReference type="InterPro" id="IPR022691">
    <property type="entry name" value="Tscrpt_elong_fac_GreA/B_N"/>
</dbReference>
<dbReference type="SUPFAM" id="SSF46557">
    <property type="entry name" value="GreA transcript cleavage protein, N-terminal domain"/>
    <property type="match status" value="1"/>
</dbReference>
<name>A0A1F7W5C4_9BACT</name>
<evidence type="ECO:0000313" key="7">
    <source>
        <dbReference type="Proteomes" id="UP000177331"/>
    </source>
</evidence>
<evidence type="ECO:0000259" key="5">
    <source>
        <dbReference type="Pfam" id="PF03449"/>
    </source>
</evidence>
<evidence type="ECO:0000313" key="6">
    <source>
        <dbReference type="EMBL" id="OGL97846.1"/>
    </source>
</evidence>
<dbReference type="PANTHER" id="PTHR30437:SF4">
    <property type="entry name" value="TRANSCRIPTION ELONGATION FACTOR GREA"/>
    <property type="match status" value="1"/>
</dbReference>
<keyword evidence="3" id="KW-0175">Coiled coil</keyword>
<accession>A0A1F7W5C4</accession>
<keyword evidence="2" id="KW-0804">Transcription</keyword>
<evidence type="ECO:0000256" key="2">
    <source>
        <dbReference type="ARBA" id="ARBA00023163"/>
    </source>
</evidence>
<keyword evidence="1" id="KW-0805">Transcription regulation</keyword>
<feature type="domain" description="Transcription elongation factor GreA/GreB N-terminal" evidence="5">
    <location>
        <begin position="8"/>
        <end position="76"/>
    </location>
</feature>
<dbReference type="GO" id="GO:0070063">
    <property type="term" value="F:RNA polymerase binding"/>
    <property type="evidence" value="ECO:0007669"/>
    <property type="project" value="InterPro"/>
</dbReference>
<dbReference type="Pfam" id="PF03449">
    <property type="entry name" value="GreA_GreB_N"/>
    <property type="match status" value="1"/>
</dbReference>
<dbReference type="Pfam" id="PF01272">
    <property type="entry name" value="GreA_GreB"/>
    <property type="match status" value="1"/>
</dbReference>
<dbReference type="InterPro" id="IPR036805">
    <property type="entry name" value="Tscrpt_elong_fac_GreA/B_N_sf"/>
</dbReference>
<proteinExistence type="predicted"/>
<dbReference type="Gene3D" id="1.10.287.180">
    <property type="entry name" value="Transcription elongation factor, GreA/GreB, N-terminal domain"/>
    <property type="match status" value="1"/>
</dbReference>
<feature type="coiled-coil region" evidence="3">
    <location>
        <begin position="15"/>
        <end position="71"/>
    </location>
</feature>